<evidence type="ECO:0000259" key="4">
    <source>
        <dbReference type="Pfam" id="PF00144"/>
    </source>
</evidence>
<keyword evidence="3" id="KW-1133">Transmembrane helix</keyword>
<protein>
    <submittedName>
        <fullName evidence="5">Beta-lactamase family protein</fullName>
    </submittedName>
</protein>
<dbReference type="EMBL" id="CP065425">
    <property type="protein sequence ID" value="QQZ08634.1"/>
    <property type="molecule type" value="Genomic_DNA"/>
</dbReference>
<accession>A0ABX7DYT7</accession>
<organism evidence="5 6">
    <name type="scientific">Heyndrickxia vini</name>
    <dbReference type="NCBI Taxonomy" id="1476025"/>
    <lineage>
        <taxon>Bacteria</taxon>
        <taxon>Bacillati</taxon>
        <taxon>Bacillota</taxon>
        <taxon>Bacilli</taxon>
        <taxon>Bacillales</taxon>
        <taxon>Bacillaceae</taxon>
        <taxon>Heyndrickxia</taxon>
    </lineage>
</organism>
<dbReference type="PANTHER" id="PTHR46825">
    <property type="entry name" value="D-ALANYL-D-ALANINE-CARBOXYPEPTIDASE/ENDOPEPTIDASE AMPH"/>
    <property type="match status" value="1"/>
</dbReference>
<sequence>MQTSRRKHDKRKKKRLINFSVSFMVFLMIGLLCHTNSLMDSGIHHSNGKVLSTPATFYPIDLYLKSSHFSGTALIVKDGKMVLHKSYGLSHRAKKIINEPNTQYYIASLTKAFVSTAIMQLEEQGKLTREDRLAKYFPKFPHATEIKIKHLLSQTSGISRRNEKGGKLTKHELMKDISRHALTIHSKPGETWEYTDSNYSLLGLIIEKASGMSLHEYITKFIFKPLGMEQSGFGDAAKKDSSLSIGYQKRFNFIYSPTRLDFSQLFGSGDSYSTAYDLYKFDHALITGKLIDRSSVRKLFTPTKNRYGYGWYIHQKNYSIHGHIPGWSGINSISKDGKDFIVLLSNLQSLSELKNIYAEIEKGVSAL</sequence>
<dbReference type="Proteomes" id="UP000595691">
    <property type="component" value="Chromosome"/>
</dbReference>
<evidence type="ECO:0000256" key="3">
    <source>
        <dbReference type="SAM" id="Phobius"/>
    </source>
</evidence>
<evidence type="ECO:0000256" key="2">
    <source>
        <dbReference type="ARBA" id="ARBA00023136"/>
    </source>
</evidence>
<gene>
    <name evidence="5" type="ORF">I5776_16570</name>
</gene>
<dbReference type="RefSeq" id="WP_202777445.1">
    <property type="nucleotide sequence ID" value="NZ_CP065425.1"/>
</dbReference>
<evidence type="ECO:0000313" key="6">
    <source>
        <dbReference type="Proteomes" id="UP000595691"/>
    </source>
</evidence>
<comment type="subcellular location">
    <subcellularLocation>
        <location evidence="1">Membrane</location>
    </subcellularLocation>
</comment>
<keyword evidence="3" id="KW-0812">Transmembrane</keyword>
<dbReference type="SUPFAM" id="SSF56601">
    <property type="entry name" value="beta-lactamase/transpeptidase-like"/>
    <property type="match status" value="1"/>
</dbReference>
<dbReference type="Gene3D" id="3.40.710.10">
    <property type="entry name" value="DD-peptidase/beta-lactamase superfamily"/>
    <property type="match status" value="1"/>
</dbReference>
<feature type="domain" description="Beta-lactamase-related" evidence="4">
    <location>
        <begin position="69"/>
        <end position="349"/>
    </location>
</feature>
<proteinExistence type="predicted"/>
<dbReference type="Pfam" id="PF00144">
    <property type="entry name" value="Beta-lactamase"/>
    <property type="match status" value="1"/>
</dbReference>
<evidence type="ECO:0000313" key="5">
    <source>
        <dbReference type="EMBL" id="QQZ08634.1"/>
    </source>
</evidence>
<dbReference type="PANTHER" id="PTHR46825:SF11">
    <property type="entry name" value="PENICILLIN-BINDING PROTEIN 4"/>
    <property type="match status" value="1"/>
</dbReference>
<dbReference type="InterPro" id="IPR012338">
    <property type="entry name" value="Beta-lactam/transpept-like"/>
</dbReference>
<evidence type="ECO:0000256" key="1">
    <source>
        <dbReference type="ARBA" id="ARBA00004370"/>
    </source>
</evidence>
<dbReference type="InterPro" id="IPR001466">
    <property type="entry name" value="Beta-lactam-related"/>
</dbReference>
<dbReference type="InterPro" id="IPR050491">
    <property type="entry name" value="AmpC-like"/>
</dbReference>
<reference evidence="5 6" key="1">
    <citation type="submission" date="2020-11" db="EMBL/GenBank/DDBJ databases">
        <title>Taxonomic evaluation of the Bacillus sporothermodurans group of bacteria based on whole genome sequences.</title>
        <authorList>
            <person name="Fiedler G."/>
            <person name="Herbstmann A.-D."/>
            <person name="Doll E."/>
            <person name="Wenning M."/>
            <person name="Brinks E."/>
            <person name="Kabisch J."/>
            <person name="Breitenwieser F."/>
            <person name="Lappann M."/>
            <person name="Boehnlein C."/>
            <person name="Franz C."/>
        </authorList>
    </citation>
    <scope>NUCLEOTIDE SEQUENCE [LARGE SCALE GENOMIC DNA]</scope>
    <source>
        <strain evidence="5 6">JCM 19841</strain>
    </source>
</reference>
<feature type="transmembrane region" description="Helical" evidence="3">
    <location>
        <begin position="16"/>
        <end position="32"/>
    </location>
</feature>
<keyword evidence="6" id="KW-1185">Reference proteome</keyword>
<keyword evidence="2 3" id="KW-0472">Membrane</keyword>
<name>A0ABX7DYT7_9BACI</name>